<evidence type="ECO:0000313" key="5">
    <source>
        <dbReference type="EMBL" id="CAB1128461.1"/>
    </source>
</evidence>
<dbReference type="AlphaFoldDB" id="A0A6F8ZEV3"/>
<dbReference type="InterPro" id="IPR012338">
    <property type="entry name" value="Beta-lactam/transpept-like"/>
</dbReference>
<dbReference type="InterPro" id="IPR050515">
    <property type="entry name" value="Beta-lactam/transpept"/>
</dbReference>
<keyword evidence="5" id="KW-0132">Cell division</keyword>
<dbReference type="CDD" id="cd06577">
    <property type="entry name" value="PASTA_pknB"/>
    <property type="match status" value="1"/>
</dbReference>
<reference evidence="5 6" key="1">
    <citation type="submission" date="2020-02" db="EMBL/GenBank/DDBJ databases">
        <authorList>
            <person name="Hogendoorn C."/>
        </authorList>
    </citation>
    <scope>NUCLEOTIDE SEQUENCE [LARGE SCALE GENOMIC DNA]</scope>
    <source>
        <strain evidence="5">R501</strain>
    </source>
</reference>
<dbReference type="Proteomes" id="UP000503399">
    <property type="component" value="Chromosome"/>
</dbReference>
<dbReference type="GO" id="GO:0051301">
    <property type="term" value="P:cell division"/>
    <property type="evidence" value="ECO:0007669"/>
    <property type="project" value="UniProtKB-KW"/>
</dbReference>
<evidence type="ECO:0000313" key="6">
    <source>
        <dbReference type="Proteomes" id="UP000503399"/>
    </source>
</evidence>
<dbReference type="Pfam" id="PF03793">
    <property type="entry name" value="PASTA"/>
    <property type="match status" value="2"/>
</dbReference>
<dbReference type="PANTHER" id="PTHR30627">
    <property type="entry name" value="PEPTIDOGLYCAN D,D-TRANSPEPTIDASE"/>
    <property type="match status" value="1"/>
</dbReference>
<sequence length="697" mass="74428">MYERPRLVLKRRAFLAMALAVVFDGVLAARLVDIQAIRAAELKRRADDAHLRGVPLAPWRGLILARDGQVLADNHHIHSLYAVPVQTRGHRQEESVLLATILGVPASRLRRRLERRQGFVWLKRRLSDVELAAVRAQLPALPGVHLTTEVARHYPQGTLAAPLLGFTGVDNQGLAGLEFRYNQLLAGRPGAVEEEVDVVGQPIARARQVVRPARPGDSLVLSLDLHLQAVAEQAAAEAMVSTGARTVSIIALDPRTGGVLAWAQRPSFDPNRYREFPSRDYRIWGLSDAIPPGSIFKPVTVAAALATGAATPGSGYFCPGFKVVLGRRVNCWRPEGHGSQDLAAVVRNSCNVGFMDLGLALGVERFYAYLERFGLNRPTGIDLPGEAVGIIPAAARVTALDLAVMAFGQTLTVTPIGLLAAVAALANGGLRQRPHLVDRVVDAGGRTVRTAGERPLGRAVPPEVAALVQEMMVGVVSQGTGKMGAVPGYRVAGKTGTAQKVVGGRVVKGVYIASFVGFAPVPGPRVAMMVNVDEPQGAFYGGQVAAPIFSRVMRAFLTHLGVPPTEPVRPPKAGVPAMVPNLVNLDAADAVKDAEAFGFPVQFVGRGRLVVHQSLEYGGWYPAGTVITATLGSRPRVYLEWVTVPRFVGLSWEEAAGLAFTLGLNVRAGVPRGRVQEQDLPPGRQVKAGTTIRLVTA</sequence>
<comment type="similarity">
    <text evidence="2">Belongs to the transpeptidase family.</text>
</comment>
<keyword evidence="5" id="KW-0808">Transferase</keyword>
<dbReference type="GO" id="GO:0008658">
    <property type="term" value="F:penicillin binding"/>
    <property type="evidence" value="ECO:0007669"/>
    <property type="project" value="InterPro"/>
</dbReference>
<accession>A0A6F8ZEV3</accession>
<dbReference type="EMBL" id="LR778114">
    <property type="protein sequence ID" value="CAB1128461.1"/>
    <property type="molecule type" value="Genomic_DNA"/>
</dbReference>
<keyword evidence="5" id="KW-0328">Glycosyltransferase</keyword>
<dbReference type="SUPFAM" id="SSF54184">
    <property type="entry name" value="Penicillin-binding protein 2x (pbp-2x), c-terminal domain"/>
    <property type="match status" value="1"/>
</dbReference>
<dbReference type="Gene3D" id="1.10.150.770">
    <property type="match status" value="1"/>
</dbReference>
<dbReference type="EC" id="2.4.1.129" evidence="5"/>
<dbReference type="InterPro" id="IPR005543">
    <property type="entry name" value="PASTA_dom"/>
</dbReference>
<evidence type="ECO:0000256" key="3">
    <source>
        <dbReference type="ARBA" id="ARBA00023136"/>
    </source>
</evidence>
<dbReference type="InterPro" id="IPR005311">
    <property type="entry name" value="PBP_dimer"/>
</dbReference>
<proteinExistence type="inferred from homology"/>
<dbReference type="InterPro" id="IPR001460">
    <property type="entry name" value="PCN-bd_Tpept"/>
</dbReference>
<dbReference type="GO" id="GO:0016757">
    <property type="term" value="F:glycosyltransferase activity"/>
    <property type="evidence" value="ECO:0007669"/>
    <property type="project" value="UniProtKB-KW"/>
</dbReference>
<keyword evidence="5" id="KW-0131">Cell cycle</keyword>
<dbReference type="Gene3D" id="3.30.10.20">
    <property type="match status" value="1"/>
</dbReference>
<dbReference type="Gene3D" id="3.40.710.10">
    <property type="entry name" value="DD-peptidase/beta-lactamase superfamily"/>
    <property type="match status" value="1"/>
</dbReference>
<keyword evidence="6" id="KW-1185">Reference proteome</keyword>
<protein>
    <submittedName>
        <fullName evidence="5">Cell division protein FtsI (Peptidoglycan synthetase)</fullName>
        <ecNumber evidence="5">2.4.1.129</ecNumber>
    </submittedName>
</protein>
<dbReference type="KEGG" id="hfv:R50_0955"/>
<evidence type="ECO:0000256" key="1">
    <source>
        <dbReference type="ARBA" id="ARBA00004370"/>
    </source>
</evidence>
<feature type="domain" description="PASTA" evidence="4">
    <location>
        <begin position="574"/>
        <end position="633"/>
    </location>
</feature>
<name>A0A6F8ZEV3_9FIRM</name>
<dbReference type="SUPFAM" id="SSF56601">
    <property type="entry name" value="beta-lactamase/transpeptidase-like"/>
    <property type="match status" value="1"/>
</dbReference>
<keyword evidence="3" id="KW-0472">Membrane</keyword>
<dbReference type="Pfam" id="PF03717">
    <property type="entry name" value="PBP_dimer"/>
    <property type="match status" value="1"/>
</dbReference>
<dbReference type="PANTHER" id="PTHR30627:SF1">
    <property type="entry name" value="PEPTIDOGLYCAN D,D-TRANSPEPTIDASE FTSI"/>
    <property type="match status" value="1"/>
</dbReference>
<feature type="domain" description="PASTA" evidence="4">
    <location>
        <begin position="634"/>
        <end position="697"/>
    </location>
</feature>
<comment type="subcellular location">
    <subcellularLocation>
        <location evidence="1">Membrane</location>
    </subcellularLocation>
</comment>
<organism evidence="5 6">
    <name type="scientific">Candidatus Hydrogenisulfobacillus filiaventi</name>
    <dbReference type="NCBI Taxonomy" id="2707344"/>
    <lineage>
        <taxon>Bacteria</taxon>
        <taxon>Bacillati</taxon>
        <taxon>Bacillota</taxon>
        <taxon>Clostridia</taxon>
        <taxon>Eubacteriales</taxon>
        <taxon>Clostridiales Family XVII. Incertae Sedis</taxon>
        <taxon>Candidatus Hydrogenisulfobacillus</taxon>
    </lineage>
</organism>
<dbReference type="PROSITE" id="PS51178">
    <property type="entry name" value="PASTA"/>
    <property type="match status" value="2"/>
</dbReference>
<evidence type="ECO:0000256" key="2">
    <source>
        <dbReference type="ARBA" id="ARBA00007171"/>
    </source>
</evidence>
<dbReference type="SUPFAM" id="SSF56519">
    <property type="entry name" value="Penicillin binding protein dimerisation domain"/>
    <property type="match status" value="1"/>
</dbReference>
<gene>
    <name evidence="5" type="ORF">R50_0955</name>
</gene>
<dbReference type="Pfam" id="PF00905">
    <property type="entry name" value="Transpeptidase"/>
    <property type="match status" value="1"/>
</dbReference>
<dbReference type="SMART" id="SM00740">
    <property type="entry name" value="PASTA"/>
    <property type="match status" value="2"/>
</dbReference>
<evidence type="ECO:0000259" key="4">
    <source>
        <dbReference type="PROSITE" id="PS51178"/>
    </source>
</evidence>
<dbReference type="GO" id="GO:0005886">
    <property type="term" value="C:plasma membrane"/>
    <property type="evidence" value="ECO:0007669"/>
    <property type="project" value="TreeGrafter"/>
</dbReference>
<dbReference type="GO" id="GO:0071555">
    <property type="term" value="P:cell wall organization"/>
    <property type="evidence" value="ECO:0007669"/>
    <property type="project" value="TreeGrafter"/>
</dbReference>
<dbReference type="Gene3D" id="3.90.1310.10">
    <property type="entry name" value="Penicillin-binding protein 2a (Domain 2)"/>
    <property type="match status" value="1"/>
</dbReference>
<dbReference type="InterPro" id="IPR036138">
    <property type="entry name" value="PBP_dimer_sf"/>
</dbReference>